<feature type="non-terminal residue" evidence="2">
    <location>
        <position position="1"/>
    </location>
</feature>
<keyword evidence="1" id="KW-0472">Membrane</keyword>
<sequence>QSGVRIGHRNSSLHKGTYEFLFTKGMDKLILRSKLSSNDSNIEYTKPLQVKHLMTKTLQKDVGYQVILEMKIIDYLKNIRVESLDEDFVFELSPTNWKDMEDPVSCSSQNTGLLAGVIPCSITEILLIFESIFLFVLLFVLN</sequence>
<organism evidence="2 3">
    <name type="scientific">Meganyctiphanes norvegica</name>
    <name type="common">Northern krill</name>
    <name type="synonym">Thysanopoda norvegica</name>
    <dbReference type="NCBI Taxonomy" id="48144"/>
    <lineage>
        <taxon>Eukaryota</taxon>
        <taxon>Metazoa</taxon>
        <taxon>Ecdysozoa</taxon>
        <taxon>Arthropoda</taxon>
        <taxon>Crustacea</taxon>
        <taxon>Multicrustacea</taxon>
        <taxon>Malacostraca</taxon>
        <taxon>Eumalacostraca</taxon>
        <taxon>Eucarida</taxon>
        <taxon>Euphausiacea</taxon>
        <taxon>Euphausiidae</taxon>
        <taxon>Meganyctiphanes</taxon>
    </lineage>
</organism>
<dbReference type="EMBL" id="CAXKWB010010923">
    <property type="protein sequence ID" value="CAL4099603.1"/>
    <property type="molecule type" value="Genomic_DNA"/>
</dbReference>
<evidence type="ECO:0000256" key="1">
    <source>
        <dbReference type="SAM" id="Phobius"/>
    </source>
</evidence>
<comment type="caution">
    <text evidence="2">The sequence shown here is derived from an EMBL/GenBank/DDBJ whole genome shotgun (WGS) entry which is preliminary data.</text>
</comment>
<gene>
    <name evidence="2" type="ORF">MNOR_LOCUS16539</name>
</gene>
<protein>
    <submittedName>
        <fullName evidence="2">Uncharacterized protein</fullName>
    </submittedName>
</protein>
<feature type="transmembrane region" description="Helical" evidence="1">
    <location>
        <begin position="113"/>
        <end position="141"/>
    </location>
</feature>
<keyword evidence="1" id="KW-0812">Transmembrane</keyword>
<keyword evidence="3" id="KW-1185">Reference proteome</keyword>
<name>A0AAV2QSD5_MEGNR</name>
<evidence type="ECO:0000313" key="3">
    <source>
        <dbReference type="Proteomes" id="UP001497623"/>
    </source>
</evidence>
<dbReference type="AlphaFoldDB" id="A0AAV2QSD5"/>
<feature type="non-terminal residue" evidence="2">
    <location>
        <position position="142"/>
    </location>
</feature>
<dbReference type="Proteomes" id="UP001497623">
    <property type="component" value="Unassembled WGS sequence"/>
</dbReference>
<proteinExistence type="predicted"/>
<accession>A0AAV2QSD5</accession>
<keyword evidence="1" id="KW-1133">Transmembrane helix</keyword>
<reference evidence="2 3" key="1">
    <citation type="submission" date="2024-05" db="EMBL/GenBank/DDBJ databases">
        <authorList>
            <person name="Wallberg A."/>
        </authorList>
    </citation>
    <scope>NUCLEOTIDE SEQUENCE [LARGE SCALE GENOMIC DNA]</scope>
</reference>
<evidence type="ECO:0000313" key="2">
    <source>
        <dbReference type="EMBL" id="CAL4099603.1"/>
    </source>
</evidence>